<organism evidence="3 4">
    <name type="scientific">Ceratosolen solmsi marchali</name>
    <dbReference type="NCBI Taxonomy" id="326594"/>
    <lineage>
        <taxon>Eukaryota</taxon>
        <taxon>Metazoa</taxon>
        <taxon>Ecdysozoa</taxon>
        <taxon>Arthropoda</taxon>
        <taxon>Hexapoda</taxon>
        <taxon>Insecta</taxon>
        <taxon>Pterygota</taxon>
        <taxon>Neoptera</taxon>
        <taxon>Endopterygota</taxon>
        <taxon>Hymenoptera</taxon>
        <taxon>Apocrita</taxon>
        <taxon>Proctotrupomorpha</taxon>
        <taxon>Chalcidoidea</taxon>
        <taxon>Agaonidae</taxon>
        <taxon>Agaoninae</taxon>
        <taxon>Ceratosolen</taxon>
    </lineage>
</organism>
<comment type="similarity">
    <text evidence="1">Belongs to the CutC family.</text>
</comment>
<accession>A0AAJ6YP70</accession>
<dbReference type="AlphaFoldDB" id="A0AAJ6YP70"/>
<name>A0AAJ6YP70_9HYME</name>
<dbReference type="FunFam" id="3.20.20.380:FF:000001">
    <property type="entry name" value="Copper homeostasis protein CutC"/>
    <property type="match status" value="1"/>
</dbReference>
<protein>
    <recommendedName>
        <fullName evidence="2">Copper homeostasis protein cutC homolog</fullName>
    </recommendedName>
</protein>
<evidence type="ECO:0000256" key="2">
    <source>
        <dbReference type="ARBA" id="ARBA00019014"/>
    </source>
</evidence>
<evidence type="ECO:0000313" key="4">
    <source>
        <dbReference type="RefSeq" id="XP_011501678.1"/>
    </source>
</evidence>
<dbReference type="InterPro" id="IPR005627">
    <property type="entry name" value="CutC-like"/>
</dbReference>
<dbReference type="RefSeq" id="XP_011501678.1">
    <property type="nucleotide sequence ID" value="XM_011503376.1"/>
</dbReference>
<dbReference type="SUPFAM" id="SSF110395">
    <property type="entry name" value="CutC-like"/>
    <property type="match status" value="1"/>
</dbReference>
<evidence type="ECO:0000256" key="1">
    <source>
        <dbReference type="ARBA" id="ARBA00007768"/>
    </source>
</evidence>
<dbReference type="PANTHER" id="PTHR12598">
    <property type="entry name" value="COPPER HOMEOSTASIS PROTEIN CUTC"/>
    <property type="match status" value="1"/>
</dbReference>
<dbReference type="Gene3D" id="3.20.20.380">
    <property type="entry name" value="Copper homeostasis (CutC) domain"/>
    <property type="match status" value="1"/>
</dbReference>
<dbReference type="HAMAP" id="MF_00795">
    <property type="entry name" value="CutC"/>
    <property type="match status" value="1"/>
</dbReference>
<dbReference type="GeneID" id="105365261"/>
<dbReference type="KEGG" id="csol:105365261"/>
<gene>
    <name evidence="4" type="primary">LOC105365261</name>
</gene>
<dbReference type="Proteomes" id="UP000695007">
    <property type="component" value="Unplaced"/>
</dbReference>
<reference evidence="4" key="1">
    <citation type="submission" date="2025-08" db="UniProtKB">
        <authorList>
            <consortium name="RefSeq"/>
        </authorList>
    </citation>
    <scope>IDENTIFICATION</scope>
</reference>
<dbReference type="Pfam" id="PF03932">
    <property type="entry name" value="CutC"/>
    <property type="match status" value="1"/>
</dbReference>
<evidence type="ECO:0000313" key="3">
    <source>
        <dbReference type="Proteomes" id="UP000695007"/>
    </source>
</evidence>
<keyword evidence="3" id="KW-1185">Reference proteome</keyword>
<dbReference type="GO" id="GO:0005507">
    <property type="term" value="F:copper ion binding"/>
    <property type="evidence" value="ECO:0007669"/>
    <property type="project" value="TreeGrafter"/>
</dbReference>
<proteinExistence type="inferred from homology"/>
<feature type="non-terminal residue" evidence="4">
    <location>
        <position position="1"/>
    </location>
</feature>
<dbReference type="InterPro" id="IPR036822">
    <property type="entry name" value="CutC-like_dom_sf"/>
</dbReference>
<dbReference type="PANTHER" id="PTHR12598:SF0">
    <property type="entry name" value="COPPER HOMEOSTASIS PROTEIN CUTC HOMOLOG"/>
    <property type="match status" value="1"/>
</dbReference>
<sequence>NAFQLEICVDSLESIQNALEGGADRLELCNALSEGGLTPSFGLARLAKRISTIPVFAMIRIRGGDFVYESDELDAMLEDLKLLKTIGIDGFVFGALTNTRQLDIPACKKIIEASDPLPVTFHRAFDDVDDPMQALDKIHELGFSRILTSGQSKSAVEGVDLIAKLIEQANYKIIIMPGAGINESNILSIKVKSSATEFHGSAKKIKKDVDFRIGNSNGLGVTNAETVKLMVKALKGGP</sequence>